<proteinExistence type="predicted"/>
<dbReference type="OrthoDB" id="237859at2"/>
<keyword evidence="4" id="KW-1185">Reference proteome</keyword>
<sequence length="952" mass="106374" precursor="true">MLAVRNLISALALLILLGGSSFGSADEQTPSKRPIVIRIDRGDETIVIKVPEGGQITTKSAAGNATRTPAESDTQSELTQPATNWVVINNPNIAGRMTFVERDRIDLRALQADGTYRILAKGIPVQDVSKDKSGKVKRIILGDRDRILPLIQIIPKKWLEVVTSGQGNPSEEQSTYEALSDPAGRLRSALRYWDRNSEDLASRSAKDESTERTLWMLLDRETVQITPNYILNPKPLMTDEWAGALEALNKIDNPNLNAKVLRAFLESPQPNETISFGANNGIAMFFPPKVAAAAGQTTSAGGGRYDDLPNGGWTGISSLHSVRPMLRIASPYHLPFHENVDVPKKSVSAFGEIMLRRPAPQDRSTLKVSLYNTDGYPIRGWKFLYGPVTFGGQFGESREMGSNGIVTIEGLAPQRFLIGFDQRMEQKWRHEVILKPGHETHVKFNLDWYQVLKEPRVVHKSFDEIKAEAARRAKYAKLTSIVKESGVRTIEGPDGVKLSDGMPFSPKYGTLGVVGPNHFQVKYEGENREESGWFLFGIENAKGKQITLDLVGGRQDKWLTLNPSIIDASDLTDPSAYAVANSDSQPGTTKAINGPLLPDTSGERWRFVKRSEYLPAEDTLRFTFTPESDQSHLAMRPTFTMGFYQQWLAELRMDSTVTVHDVGTSDDGFPLVIVELGRQDDPHRETDRCLVLNCGEMGDQPDTNWAAYGVVEKYRQAVKEGNAPWPKDTTVLVVPMMDPDTAYQGNWLGSYVSFDCCGSRKGTTATKAFAKFFTNWVNDGFRLDLVLTLYNPESAEAANVRMIGIPSGSRYKSALASLHSSILNTFKDRSYNVDKKQYPRRGRPSCRMSGYCGDRFGTMYLAYFVNSRGPKRHLTLKQTRATGPLIVRGAIDFLHSKEARQALKQVDEKRDERARKWQFYDKPLNVADGKRAIELEWDIYRADDPRKVSKDK</sequence>
<dbReference type="Gene3D" id="3.40.630.10">
    <property type="entry name" value="Zn peptidases"/>
    <property type="match status" value="1"/>
</dbReference>
<dbReference type="SUPFAM" id="SSF53187">
    <property type="entry name" value="Zn-dependent exopeptidases"/>
    <property type="match status" value="1"/>
</dbReference>
<organism evidence="3 4">
    <name type="scientific">Stratiformator vulcanicus</name>
    <dbReference type="NCBI Taxonomy" id="2527980"/>
    <lineage>
        <taxon>Bacteria</taxon>
        <taxon>Pseudomonadati</taxon>
        <taxon>Planctomycetota</taxon>
        <taxon>Planctomycetia</taxon>
        <taxon>Planctomycetales</taxon>
        <taxon>Planctomycetaceae</taxon>
        <taxon>Stratiformator</taxon>
    </lineage>
</organism>
<dbReference type="RefSeq" id="WP_145365815.1">
    <property type="nucleotide sequence ID" value="NZ_CP036268.1"/>
</dbReference>
<evidence type="ECO:0000256" key="1">
    <source>
        <dbReference type="SAM" id="MobiDB-lite"/>
    </source>
</evidence>
<gene>
    <name evidence="3" type="ORF">Pan189_41010</name>
</gene>
<dbReference type="KEGG" id="svp:Pan189_41010"/>
<reference evidence="3 4" key="1">
    <citation type="submission" date="2019-02" db="EMBL/GenBank/DDBJ databases">
        <title>Deep-cultivation of Planctomycetes and their phenomic and genomic characterization uncovers novel biology.</title>
        <authorList>
            <person name="Wiegand S."/>
            <person name="Jogler M."/>
            <person name="Boedeker C."/>
            <person name="Pinto D."/>
            <person name="Vollmers J."/>
            <person name="Rivas-Marin E."/>
            <person name="Kohn T."/>
            <person name="Peeters S.H."/>
            <person name="Heuer A."/>
            <person name="Rast P."/>
            <person name="Oberbeckmann S."/>
            <person name="Bunk B."/>
            <person name="Jeske O."/>
            <person name="Meyerdierks A."/>
            <person name="Storesund J.E."/>
            <person name="Kallscheuer N."/>
            <person name="Luecker S."/>
            <person name="Lage O.M."/>
            <person name="Pohl T."/>
            <person name="Merkel B.J."/>
            <person name="Hornburger P."/>
            <person name="Mueller R.-W."/>
            <person name="Bruemmer F."/>
            <person name="Labrenz M."/>
            <person name="Spormann A.M."/>
            <person name="Op den Camp H."/>
            <person name="Overmann J."/>
            <person name="Amann R."/>
            <person name="Jetten M.S.M."/>
            <person name="Mascher T."/>
            <person name="Medema M.H."/>
            <person name="Devos D.P."/>
            <person name="Kaster A.-K."/>
            <person name="Ovreas L."/>
            <person name="Rohde M."/>
            <person name="Galperin M.Y."/>
            <person name="Jogler C."/>
        </authorList>
    </citation>
    <scope>NUCLEOTIDE SEQUENCE [LARGE SCALE GENOMIC DNA]</scope>
    <source>
        <strain evidence="3 4">Pan189</strain>
    </source>
</reference>
<name>A0A517R765_9PLAN</name>
<evidence type="ECO:0000313" key="3">
    <source>
        <dbReference type="EMBL" id="QDT39692.1"/>
    </source>
</evidence>
<feature type="region of interest" description="Disordered" evidence="1">
    <location>
        <begin position="57"/>
        <end position="78"/>
    </location>
</feature>
<evidence type="ECO:0000313" key="4">
    <source>
        <dbReference type="Proteomes" id="UP000317318"/>
    </source>
</evidence>
<feature type="signal peptide" evidence="2">
    <location>
        <begin position="1"/>
        <end position="25"/>
    </location>
</feature>
<dbReference type="Proteomes" id="UP000317318">
    <property type="component" value="Chromosome"/>
</dbReference>
<dbReference type="EMBL" id="CP036268">
    <property type="protein sequence ID" value="QDT39692.1"/>
    <property type="molecule type" value="Genomic_DNA"/>
</dbReference>
<evidence type="ECO:0008006" key="5">
    <source>
        <dbReference type="Google" id="ProtNLM"/>
    </source>
</evidence>
<protein>
    <recommendedName>
        <fullName evidence="5">Zinc carboxypeptidase</fullName>
    </recommendedName>
</protein>
<accession>A0A517R765</accession>
<keyword evidence="2" id="KW-0732">Signal</keyword>
<evidence type="ECO:0000256" key="2">
    <source>
        <dbReference type="SAM" id="SignalP"/>
    </source>
</evidence>
<dbReference type="AlphaFoldDB" id="A0A517R765"/>
<feature type="chain" id="PRO_5021713657" description="Zinc carboxypeptidase" evidence="2">
    <location>
        <begin position="26"/>
        <end position="952"/>
    </location>
</feature>